<feature type="domain" description="FecR N-terminal" evidence="2">
    <location>
        <begin position="25"/>
        <end position="66"/>
    </location>
</feature>
<dbReference type="EMBL" id="FNLO01000002">
    <property type="protein sequence ID" value="SDV46890.1"/>
    <property type="molecule type" value="Genomic_DNA"/>
</dbReference>
<name>A0A1H2PMD7_9BURK</name>
<reference evidence="4" key="1">
    <citation type="submission" date="2016-09" db="EMBL/GenBank/DDBJ databases">
        <authorList>
            <person name="Varghese N."/>
            <person name="Submissions S."/>
        </authorList>
    </citation>
    <scope>NUCLEOTIDE SEQUENCE [LARGE SCALE GENOMIC DNA]</scope>
    <source>
        <strain evidence="4">JS23</strain>
    </source>
</reference>
<dbReference type="InterPro" id="IPR032623">
    <property type="entry name" value="FecR_N"/>
</dbReference>
<dbReference type="RefSeq" id="WP_091904752.1">
    <property type="nucleotide sequence ID" value="NZ_FNLO01000002.1"/>
</dbReference>
<accession>A0A1H2PMD7</accession>
<dbReference type="Gene3D" id="2.60.120.1440">
    <property type="match status" value="1"/>
</dbReference>
<dbReference type="PANTHER" id="PTHR30273:SF2">
    <property type="entry name" value="PROTEIN FECR"/>
    <property type="match status" value="1"/>
</dbReference>
<sequence length="335" mass="36683">MARDTHVAIPLRAGGLPIDENVAAEAAAWFTALMAGELSGEQRCRWQAWRAASPDHERAWRHLEAVSRRLRDMDPAARHALNDPALQLPERRRALRGLIVIAAAGAMAYGGSRTPFGQRVLADYRTGTGEQRHVTLADGTTLLLNTGTAVDIRFDAASREIVLLAGEIMVTTGHLKVAGQPEPGLLRVRTAEGSVVALGTQFVVRQRDGTTAVAVQTHRVRLEPRDTMQARVLEAGQQATFTPTSTSEPQPIDVASVAWTHAQIVADDMRLADFLTELSRYRSGVLRCDPSVADLRFSAVLPLRDTDRALAMLPNTLPVRVRARTRYWVVVEAAR</sequence>
<evidence type="ECO:0000313" key="4">
    <source>
        <dbReference type="Proteomes" id="UP000243719"/>
    </source>
</evidence>
<evidence type="ECO:0000259" key="1">
    <source>
        <dbReference type="Pfam" id="PF04773"/>
    </source>
</evidence>
<dbReference type="PIRSF" id="PIRSF018266">
    <property type="entry name" value="FecR"/>
    <property type="match status" value="1"/>
</dbReference>
<dbReference type="Pfam" id="PF04773">
    <property type="entry name" value="FecR"/>
    <property type="match status" value="1"/>
</dbReference>
<dbReference type="InterPro" id="IPR006860">
    <property type="entry name" value="FecR"/>
</dbReference>
<dbReference type="PANTHER" id="PTHR30273">
    <property type="entry name" value="PERIPLASMIC SIGNAL SENSOR AND SIGMA FACTOR ACTIVATOR FECR-RELATED"/>
    <property type="match status" value="1"/>
</dbReference>
<protein>
    <submittedName>
        <fullName evidence="3">FecR family protein</fullName>
    </submittedName>
</protein>
<dbReference type="OrthoDB" id="1100567at2"/>
<evidence type="ECO:0000259" key="2">
    <source>
        <dbReference type="Pfam" id="PF16220"/>
    </source>
</evidence>
<feature type="domain" description="FecR protein" evidence="1">
    <location>
        <begin position="123"/>
        <end position="220"/>
    </location>
</feature>
<dbReference type="GO" id="GO:0016989">
    <property type="term" value="F:sigma factor antagonist activity"/>
    <property type="evidence" value="ECO:0007669"/>
    <property type="project" value="TreeGrafter"/>
</dbReference>
<gene>
    <name evidence="3" type="ORF">SAMN05216551_10276</name>
</gene>
<keyword evidence="4" id="KW-1185">Reference proteome</keyword>
<dbReference type="STRING" id="1770053.SAMN05216551_10276"/>
<evidence type="ECO:0000313" key="3">
    <source>
        <dbReference type="EMBL" id="SDV46890.1"/>
    </source>
</evidence>
<proteinExistence type="predicted"/>
<dbReference type="Proteomes" id="UP000243719">
    <property type="component" value="Unassembled WGS sequence"/>
</dbReference>
<organism evidence="3 4">
    <name type="scientific">Chitinasiproducens palmae</name>
    <dbReference type="NCBI Taxonomy" id="1770053"/>
    <lineage>
        <taxon>Bacteria</taxon>
        <taxon>Pseudomonadati</taxon>
        <taxon>Pseudomonadota</taxon>
        <taxon>Betaproteobacteria</taxon>
        <taxon>Burkholderiales</taxon>
        <taxon>Burkholderiaceae</taxon>
        <taxon>Chitinasiproducens</taxon>
    </lineage>
</organism>
<dbReference type="InterPro" id="IPR012373">
    <property type="entry name" value="Ferrdict_sens_TM"/>
</dbReference>
<dbReference type="Pfam" id="PF16220">
    <property type="entry name" value="DUF4880"/>
    <property type="match status" value="1"/>
</dbReference>
<dbReference type="AlphaFoldDB" id="A0A1H2PMD7"/>